<evidence type="ECO:0000313" key="2">
    <source>
        <dbReference type="EMBL" id="QJC55065.1"/>
    </source>
</evidence>
<protein>
    <recommendedName>
        <fullName evidence="4">Pili assembly chaperone N-terminal domain-containing protein</fullName>
    </recommendedName>
</protein>
<proteinExistence type="predicted"/>
<name>A0A6H2H5D9_9BURK</name>
<dbReference type="Proteomes" id="UP000502041">
    <property type="component" value="Chromosome"/>
</dbReference>
<dbReference type="AlphaFoldDB" id="A0A6H2H5D9"/>
<dbReference type="RefSeq" id="WP_168920983.1">
    <property type="nucleotide sequence ID" value="NZ_CP051461.1"/>
</dbReference>
<keyword evidence="3" id="KW-1185">Reference proteome</keyword>
<evidence type="ECO:0008006" key="4">
    <source>
        <dbReference type="Google" id="ProtNLM"/>
    </source>
</evidence>
<evidence type="ECO:0000313" key="3">
    <source>
        <dbReference type="Proteomes" id="UP000502041"/>
    </source>
</evidence>
<reference evidence="2 3" key="1">
    <citation type="submission" date="2020-04" db="EMBL/GenBank/DDBJ databases">
        <title>Complete genome of a Psychrophilic, Marine, Gas Vacuolate Bacterium Polaromonas vacuolata KCTC 22033T.</title>
        <authorList>
            <person name="Hwang K."/>
            <person name="Kim K.M."/>
        </authorList>
    </citation>
    <scope>NUCLEOTIDE SEQUENCE [LARGE SCALE GENOMIC DNA]</scope>
    <source>
        <strain evidence="2 3">KCTC 22033</strain>
    </source>
</reference>
<accession>A0A6H2H5D9</accession>
<evidence type="ECO:0000256" key="1">
    <source>
        <dbReference type="SAM" id="SignalP"/>
    </source>
</evidence>
<dbReference type="KEGG" id="pvac:HC248_00328"/>
<feature type="chain" id="PRO_5026012793" description="Pili assembly chaperone N-terminal domain-containing protein" evidence="1">
    <location>
        <begin position="39"/>
        <end position="286"/>
    </location>
</feature>
<gene>
    <name evidence="2" type="ORF">HC248_00328</name>
</gene>
<organism evidence="2 3">
    <name type="scientific">Polaromonas vacuolata</name>
    <dbReference type="NCBI Taxonomy" id="37448"/>
    <lineage>
        <taxon>Bacteria</taxon>
        <taxon>Pseudomonadati</taxon>
        <taxon>Pseudomonadota</taxon>
        <taxon>Betaproteobacteria</taxon>
        <taxon>Burkholderiales</taxon>
        <taxon>Comamonadaceae</taxon>
        <taxon>Polaromonas</taxon>
    </lineage>
</organism>
<feature type="signal peptide" evidence="1">
    <location>
        <begin position="1"/>
        <end position="38"/>
    </location>
</feature>
<keyword evidence="1" id="KW-0732">Signal</keyword>
<dbReference type="EMBL" id="CP051461">
    <property type="protein sequence ID" value="QJC55065.1"/>
    <property type="molecule type" value="Genomic_DNA"/>
</dbReference>
<sequence>MNCLHNRLLGRLFAVVIRISLSAASAFLALSVNTPAQAGEFALAISPARFELALKPGERSRQIIEITNASSDPANLALRTADWSLEANTSVLFQDDLQPQSCRPWVALERRELKVSAGRPYRMRFEIQVPESAPPGECRFAIMLEGQELLNPLSNGPPIPFAARMGVIVYVAVGNAEPALSLVGARVSKVNGIETPVLEVHNSGLAHGRLQGFLKGVDASQTALELSPSNQPILPGQTSSIPLSAVRETENDTAVAVKFPIRISGQLEWGQNKNQSIDQLFSAPAP</sequence>